<evidence type="ECO:0000259" key="1">
    <source>
        <dbReference type="Pfam" id="PF07978"/>
    </source>
</evidence>
<evidence type="ECO:0000313" key="2">
    <source>
        <dbReference type="EMBL" id="PPQ26217.1"/>
    </source>
</evidence>
<dbReference type="Proteomes" id="UP000239724">
    <property type="component" value="Unassembled WGS sequence"/>
</dbReference>
<dbReference type="EMBL" id="NHRY01000272">
    <property type="protein sequence ID" value="PPQ26217.1"/>
    <property type="molecule type" value="Genomic_DNA"/>
</dbReference>
<name>A0A2S6MV23_RHOGL</name>
<dbReference type="SUPFAM" id="SSF54909">
    <property type="entry name" value="Dimeric alpha+beta barrel"/>
    <property type="match status" value="1"/>
</dbReference>
<feature type="domain" description="NIPSNAP" evidence="1">
    <location>
        <begin position="4"/>
        <end position="83"/>
    </location>
</feature>
<dbReference type="Pfam" id="PF07978">
    <property type="entry name" value="NIPSNAP"/>
    <property type="match status" value="1"/>
</dbReference>
<evidence type="ECO:0000313" key="3">
    <source>
        <dbReference type="Proteomes" id="UP000239724"/>
    </source>
</evidence>
<dbReference type="OrthoDB" id="9809695at2"/>
<dbReference type="RefSeq" id="WP_104522967.1">
    <property type="nucleotide sequence ID" value="NZ_NHRY01000272.1"/>
</dbReference>
<accession>A0A2S6MV23</accession>
<proteinExistence type="predicted"/>
<dbReference type="InterPro" id="IPR012577">
    <property type="entry name" value="NIPSNAP"/>
</dbReference>
<organism evidence="2 3">
    <name type="scientific">Rhodopila globiformis</name>
    <name type="common">Rhodopseudomonas globiformis</name>
    <dbReference type="NCBI Taxonomy" id="1071"/>
    <lineage>
        <taxon>Bacteria</taxon>
        <taxon>Pseudomonadati</taxon>
        <taxon>Pseudomonadota</taxon>
        <taxon>Alphaproteobacteria</taxon>
        <taxon>Acetobacterales</taxon>
        <taxon>Acetobacteraceae</taxon>
        <taxon>Rhodopila</taxon>
    </lineage>
</organism>
<dbReference type="InterPro" id="IPR011008">
    <property type="entry name" value="Dimeric_a/b-barrel"/>
</dbReference>
<sequence>MAFYELRQYKVLPGKMDEWVTVMEQEIIPFQVSKGMVITGSFRGETDSSVYVWLRRFESEAEREALYKAVYESDYWKKEMAPRIPEYLDRSAIVVTRIVPTQKSTVQ</sequence>
<comment type="caution">
    <text evidence="2">The sequence shown here is derived from an EMBL/GenBank/DDBJ whole genome shotgun (WGS) entry which is preliminary data.</text>
</comment>
<reference evidence="2 3" key="1">
    <citation type="journal article" date="2018" name="Arch. Microbiol.">
        <title>New insights into the metabolic potential of the phototrophic purple bacterium Rhodopila globiformis DSM 161(T) from its draft genome sequence and evidence for a vanadium-dependent nitrogenase.</title>
        <authorList>
            <person name="Imhoff J.F."/>
            <person name="Rahn T."/>
            <person name="Kunzel S."/>
            <person name="Neulinger S.C."/>
        </authorList>
    </citation>
    <scope>NUCLEOTIDE SEQUENCE [LARGE SCALE GENOMIC DNA]</scope>
    <source>
        <strain evidence="2 3">DSM 161</strain>
    </source>
</reference>
<dbReference type="Gene3D" id="3.30.70.100">
    <property type="match status" value="1"/>
</dbReference>
<gene>
    <name evidence="2" type="ORF">CCS01_30830</name>
</gene>
<dbReference type="AlphaFoldDB" id="A0A2S6MV23"/>
<protein>
    <submittedName>
        <fullName evidence="2">NIPSNAP family containing protein</fullName>
    </submittedName>
</protein>
<keyword evidence="3" id="KW-1185">Reference proteome</keyword>